<dbReference type="CDD" id="cd07377">
    <property type="entry name" value="WHTH_GntR"/>
    <property type="match status" value="1"/>
</dbReference>
<dbReference type="Pfam" id="PF00392">
    <property type="entry name" value="GntR"/>
    <property type="match status" value="1"/>
</dbReference>
<reference evidence="5" key="1">
    <citation type="submission" date="2021-12" db="EMBL/GenBank/DDBJ databases">
        <title>Discovery of the Pendulisporaceae a myxobacterial family with distinct sporulation behavior and unique specialized metabolism.</title>
        <authorList>
            <person name="Garcia R."/>
            <person name="Popoff A."/>
            <person name="Bader C.D."/>
            <person name="Loehr J."/>
            <person name="Walesch S."/>
            <person name="Walt C."/>
            <person name="Boldt J."/>
            <person name="Bunk B."/>
            <person name="Haeckl F.J.F.P.J."/>
            <person name="Gunesch A.P."/>
            <person name="Birkelbach J."/>
            <person name="Nuebel U."/>
            <person name="Pietschmann T."/>
            <person name="Bach T."/>
            <person name="Mueller R."/>
        </authorList>
    </citation>
    <scope>NUCLEOTIDE SEQUENCE</scope>
    <source>
        <strain evidence="5">MSr11367</strain>
    </source>
</reference>
<dbReference type="EMBL" id="CP089983">
    <property type="protein sequence ID" value="WXB10811.1"/>
    <property type="molecule type" value="Genomic_DNA"/>
</dbReference>
<keyword evidence="2" id="KW-0238">DNA-binding</keyword>
<dbReference type="Gene3D" id="1.10.10.10">
    <property type="entry name" value="Winged helix-like DNA-binding domain superfamily/Winged helix DNA-binding domain"/>
    <property type="match status" value="1"/>
</dbReference>
<dbReference type="InterPro" id="IPR050679">
    <property type="entry name" value="Bact_HTH_transcr_reg"/>
</dbReference>
<proteinExistence type="predicted"/>
<dbReference type="Pfam" id="PF07702">
    <property type="entry name" value="UTRA"/>
    <property type="match status" value="1"/>
</dbReference>
<name>A0ABZ2LNP6_9BACT</name>
<dbReference type="InterPro" id="IPR028978">
    <property type="entry name" value="Chorismate_lyase_/UTRA_dom_sf"/>
</dbReference>
<dbReference type="SMART" id="SM00345">
    <property type="entry name" value="HTH_GNTR"/>
    <property type="match status" value="1"/>
</dbReference>
<keyword evidence="6" id="KW-1185">Reference proteome</keyword>
<dbReference type="PANTHER" id="PTHR44846:SF17">
    <property type="entry name" value="GNTR-FAMILY TRANSCRIPTIONAL REGULATOR"/>
    <property type="match status" value="1"/>
</dbReference>
<organism evidence="5 6">
    <name type="scientific">Pendulispora rubella</name>
    <dbReference type="NCBI Taxonomy" id="2741070"/>
    <lineage>
        <taxon>Bacteria</taxon>
        <taxon>Pseudomonadati</taxon>
        <taxon>Myxococcota</taxon>
        <taxon>Myxococcia</taxon>
        <taxon>Myxococcales</taxon>
        <taxon>Sorangiineae</taxon>
        <taxon>Pendulisporaceae</taxon>
        <taxon>Pendulispora</taxon>
    </lineage>
</organism>
<sequence length="253" mass="28147">MRCRAFQGVNVDIELDRGSPVPLYFQVARQIEQAIERGELVPGSRLENEIELADRLGLSRPTMRRAIQELVSKGLLVRRRGIGTQVVHGQVKRRVELTSLHDDLTRGNQHPTTRVLEHEVLPASDDIAVHLGVPPGTPVVRLVRIRYAQDEPLAIMRNWLPASLASFSTAELGERGLYALLRSTGVHIRIASQRICARTASTEEAHQLGIKRGAAVLTMERTAYGESGSAVEFGAHIYRSDNYSFEITLVERS</sequence>
<dbReference type="Proteomes" id="UP001374803">
    <property type="component" value="Chromosome"/>
</dbReference>
<dbReference type="Gene3D" id="3.40.1410.10">
    <property type="entry name" value="Chorismate lyase-like"/>
    <property type="match status" value="1"/>
</dbReference>
<evidence type="ECO:0000256" key="1">
    <source>
        <dbReference type="ARBA" id="ARBA00023015"/>
    </source>
</evidence>
<evidence type="ECO:0000259" key="4">
    <source>
        <dbReference type="PROSITE" id="PS50949"/>
    </source>
</evidence>
<dbReference type="InterPro" id="IPR011663">
    <property type="entry name" value="UTRA"/>
</dbReference>
<dbReference type="InterPro" id="IPR000524">
    <property type="entry name" value="Tscrpt_reg_HTH_GntR"/>
</dbReference>
<dbReference type="SMART" id="SM00866">
    <property type="entry name" value="UTRA"/>
    <property type="match status" value="1"/>
</dbReference>
<dbReference type="PROSITE" id="PS50949">
    <property type="entry name" value="HTH_GNTR"/>
    <property type="match status" value="1"/>
</dbReference>
<feature type="domain" description="HTH gntR-type" evidence="4">
    <location>
        <begin position="21"/>
        <end position="89"/>
    </location>
</feature>
<dbReference type="InterPro" id="IPR036388">
    <property type="entry name" value="WH-like_DNA-bd_sf"/>
</dbReference>
<keyword evidence="1" id="KW-0805">Transcription regulation</keyword>
<evidence type="ECO:0000313" key="5">
    <source>
        <dbReference type="EMBL" id="WXB10811.1"/>
    </source>
</evidence>
<protein>
    <submittedName>
        <fullName evidence="5">GntR family transcriptional regulator</fullName>
    </submittedName>
</protein>
<gene>
    <name evidence="5" type="ORF">LVJ94_46985</name>
</gene>
<dbReference type="SUPFAM" id="SSF64288">
    <property type="entry name" value="Chorismate lyase-like"/>
    <property type="match status" value="1"/>
</dbReference>
<dbReference type="PRINTS" id="PR00035">
    <property type="entry name" value="HTHGNTR"/>
</dbReference>
<dbReference type="SUPFAM" id="SSF46785">
    <property type="entry name" value="Winged helix' DNA-binding domain"/>
    <property type="match status" value="1"/>
</dbReference>
<evidence type="ECO:0000256" key="3">
    <source>
        <dbReference type="ARBA" id="ARBA00023163"/>
    </source>
</evidence>
<dbReference type="PANTHER" id="PTHR44846">
    <property type="entry name" value="MANNOSYL-D-GLYCERATE TRANSPORT/METABOLISM SYSTEM REPRESSOR MNGR-RELATED"/>
    <property type="match status" value="1"/>
</dbReference>
<accession>A0ABZ2LNP6</accession>
<evidence type="ECO:0000256" key="2">
    <source>
        <dbReference type="ARBA" id="ARBA00023125"/>
    </source>
</evidence>
<dbReference type="InterPro" id="IPR036390">
    <property type="entry name" value="WH_DNA-bd_sf"/>
</dbReference>
<keyword evidence="3" id="KW-0804">Transcription</keyword>
<evidence type="ECO:0000313" key="6">
    <source>
        <dbReference type="Proteomes" id="UP001374803"/>
    </source>
</evidence>